<evidence type="ECO:0000256" key="1">
    <source>
        <dbReference type="SAM" id="MobiDB-lite"/>
    </source>
</evidence>
<dbReference type="RefSeq" id="XP_977100.2">
    <property type="nucleotide sequence ID" value="XM_972007.2"/>
</dbReference>
<dbReference type="AlphaFoldDB" id="Q22MC0"/>
<organism evidence="2 3">
    <name type="scientific">Tetrahymena thermophila (strain SB210)</name>
    <dbReference type="NCBI Taxonomy" id="312017"/>
    <lineage>
        <taxon>Eukaryota</taxon>
        <taxon>Sar</taxon>
        <taxon>Alveolata</taxon>
        <taxon>Ciliophora</taxon>
        <taxon>Intramacronucleata</taxon>
        <taxon>Oligohymenophorea</taxon>
        <taxon>Hymenostomatida</taxon>
        <taxon>Tetrahymenina</taxon>
        <taxon>Tetrahymenidae</taxon>
        <taxon>Tetrahymena</taxon>
    </lineage>
</organism>
<feature type="compositionally biased region" description="Polar residues" evidence="1">
    <location>
        <begin position="842"/>
        <end position="863"/>
    </location>
</feature>
<dbReference type="Proteomes" id="UP000009168">
    <property type="component" value="Unassembled WGS sequence"/>
</dbReference>
<keyword evidence="3" id="KW-1185">Reference proteome</keyword>
<feature type="compositionally biased region" description="Polar residues" evidence="1">
    <location>
        <begin position="327"/>
        <end position="337"/>
    </location>
</feature>
<protein>
    <submittedName>
        <fullName evidence="2">Uncharacterized protein</fullName>
    </submittedName>
</protein>
<reference evidence="3" key="1">
    <citation type="journal article" date="2006" name="PLoS Biol.">
        <title>Macronuclear genome sequence of the ciliate Tetrahymena thermophila, a model eukaryote.</title>
        <authorList>
            <person name="Eisen J.A."/>
            <person name="Coyne R.S."/>
            <person name="Wu M."/>
            <person name="Wu D."/>
            <person name="Thiagarajan M."/>
            <person name="Wortman J.R."/>
            <person name="Badger J.H."/>
            <person name="Ren Q."/>
            <person name="Amedeo P."/>
            <person name="Jones K.M."/>
            <person name="Tallon L.J."/>
            <person name="Delcher A.L."/>
            <person name="Salzberg S.L."/>
            <person name="Silva J.C."/>
            <person name="Haas B.J."/>
            <person name="Majoros W.H."/>
            <person name="Farzad M."/>
            <person name="Carlton J.M."/>
            <person name="Smith R.K. Jr."/>
            <person name="Garg J."/>
            <person name="Pearlman R.E."/>
            <person name="Karrer K.M."/>
            <person name="Sun L."/>
            <person name="Manning G."/>
            <person name="Elde N.C."/>
            <person name="Turkewitz A.P."/>
            <person name="Asai D.J."/>
            <person name="Wilkes D.E."/>
            <person name="Wang Y."/>
            <person name="Cai H."/>
            <person name="Collins K."/>
            <person name="Stewart B.A."/>
            <person name="Lee S.R."/>
            <person name="Wilamowska K."/>
            <person name="Weinberg Z."/>
            <person name="Ruzzo W.L."/>
            <person name="Wloga D."/>
            <person name="Gaertig J."/>
            <person name="Frankel J."/>
            <person name="Tsao C.-C."/>
            <person name="Gorovsky M.A."/>
            <person name="Keeling P.J."/>
            <person name="Waller R.F."/>
            <person name="Patron N.J."/>
            <person name="Cherry J.M."/>
            <person name="Stover N.A."/>
            <person name="Krieger C.J."/>
            <person name="del Toro C."/>
            <person name="Ryder H.F."/>
            <person name="Williamson S.C."/>
            <person name="Barbeau R.A."/>
            <person name="Hamilton E.P."/>
            <person name="Orias E."/>
        </authorList>
    </citation>
    <scope>NUCLEOTIDE SEQUENCE [LARGE SCALE GENOMIC DNA]</scope>
    <source>
        <strain evidence="3">SB210</strain>
    </source>
</reference>
<dbReference type="OrthoDB" id="286121at2759"/>
<feature type="region of interest" description="Disordered" evidence="1">
    <location>
        <begin position="834"/>
        <end position="863"/>
    </location>
</feature>
<feature type="region of interest" description="Disordered" evidence="1">
    <location>
        <begin position="316"/>
        <end position="337"/>
    </location>
</feature>
<dbReference type="HOGENOM" id="CLU_341469_0_0_1"/>
<dbReference type="InParanoid" id="Q22MC0"/>
<evidence type="ECO:0000313" key="3">
    <source>
        <dbReference type="Proteomes" id="UP000009168"/>
    </source>
</evidence>
<evidence type="ECO:0000313" key="2">
    <source>
        <dbReference type="EMBL" id="EAR86409.2"/>
    </source>
</evidence>
<proteinExistence type="predicted"/>
<accession>Q22MC0</accession>
<dbReference type="GeneID" id="7844726"/>
<feature type="compositionally biased region" description="Low complexity" evidence="1">
    <location>
        <begin position="316"/>
        <end position="326"/>
    </location>
</feature>
<dbReference type="KEGG" id="tet:TTHERM_00036990"/>
<sequence length="897" mass="104703">MQKAITPKHLRSSSSNYFSFKQQKPCHQNYNVQQQNPFQFETFVTLQNINKFKQSFSQQIKDCNQISFEDLQKQVQFIEFSDFNKIQDNEGIIVIQAYFNDVGELASNNLENSTMFSQRLQEVQQNITRNYPFMQVIVKKLQESELTDNKGAKYGLFEIFMCTQFNLVVKKAVIYSKDLLIQLPTSQTVLQNIQKCISTINLRVNVTVNTQENLNPLIIKTQYFRQNKPTLENVKITLTQVKKKQQEKQQNQFSSPQSRRDVLNYVRSSDINVLNCSNLKNTENQTVRSHAVSNSISLKQGIQLLQSQLSNKSQNLTSNLNSTSLTPRNAKSTRQSSVSKIESEVLSKLTFSSCSKNISQKQNIINYTSTINNQGQAEFSNILCELQLYELKIHSSSYTKECTIQLDINDLKRQQVNDKHLDLDILIDRNDICTCDIVVTGNQKGIMQNANVYISDRPFSQIFIQNLNQGKQTEAIQLNFNSQTRRYSFYTHPGYYYILVFHQNFYIEERQIQINQGDNPKVDIDLKPLTMALIRLRAFDIINQCIVQNAEILVKDTLDNLLYCGKTNELGLMECKLKFSRTFKVSISKNNEYIYFQQIVYLEMNRIADNNHTIYLIPNSMIQNKQFEILAYFPHKKFDIDFNVRTSDGFNINKFSPIQKVIIPSCNNQYDEIEFNNCKLIEFSIQNVDSSIDYDIEIYSKSGFSDKKWEEYQKQNLFNPNLNELEAFQQQKKPFHKSALNMNNFFIQKRISIDLNLIKPCIEMPIEKKDQQILLPQTYKSENSIKVFFIYNNQIQLFREINYDYVQQPTCIASFISTSKIFIEKMQTLNKQKRISNDENETPSSFSNFCNQTQSKFTPKSSQSGKIYNFVSINDKQETQKQVKQPLSQRFIENKLI</sequence>
<dbReference type="EMBL" id="GG662720">
    <property type="protein sequence ID" value="EAR86409.2"/>
    <property type="molecule type" value="Genomic_DNA"/>
</dbReference>
<gene>
    <name evidence="2" type="ORF">TTHERM_00036990</name>
</gene>
<name>Q22MC0_TETTS</name>